<dbReference type="PANTHER" id="PTHR19302">
    <property type="entry name" value="GAMMA TUBULIN COMPLEX PROTEIN"/>
    <property type="match status" value="1"/>
</dbReference>
<gene>
    <name evidence="10" type="ORF">BJY01DRAFT_99367</name>
</gene>
<name>A0ABR4IYM2_9EURO</name>
<dbReference type="InterPro" id="IPR041470">
    <property type="entry name" value="GCP_N"/>
</dbReference>
<evidence type="ECO:0000259" key="8">
    <source>
        <dbReference type="Pfam" id="PF14609"/>
    </source>
</evidence>
<protein>
    <recommendedName>
        <fullName evidence="5">Spindle pole body component</fullName>
    </recommendedName>
</protein>
<dbReference type="Pfam" id="PF17681">
    <property type="entry name" value="GCP_N_terminal"/>
    <property type="match status" value="1"/>
</dbReference>
<dbReference type="Proteomes" id="UP001610446">
    <property type="component" value="Unassembled WGS sequence"/>
</dbReference>
<dbReference type="Gene3D" id="1.20.120.1900">
    <property type="entry name" value="Gamma-tubulin complex, C-terminal domain"/>
    <property type="match status" value="1"/>
</dbReference>
<evidence type="ECO:0000256" key="6">
    <source>
        <dbReference type="SAM" id="MobiDB-lite"/>
    </source>
</evidence>
<dbReference type="InterPro" id="IPR007259">
    <property type="entry name" value="GCP"/>
</dbReference>
<keyword evidence="11" id="KW-1185">Reference proteome</keyword>
<dbReference type="EMBL" id="JBFXLU010000255">
    <property type="protein sequence ID" value="KAL2832751.1"/>
    <property type="molecule type" value="Genomic_DNA"/>
</dbReference>
<dbReference type="InterPro" id="IPR042241">
    <property type="entry name" value="GCP_C_sf"/>
</dbReference>
<evidence type="ECO:0000256" key="4">
    <source>
        <dbReference type="ARBA" id="ARBA00023212"/>
    </source>
</evidence>
<comment type="subcellular location">
    <subcellularLocation>
        <location evidence="5">Cytoplasm</location>
        <location evidence="5">Cytoskeleton</location>
        <location evidence="5">Microtubule organizing center</location>
    </subcellularLocation>
</comment>
<keyword evidence="4 5" id="KW-0206">Cytoskeleton</keyword>
<feature type="domain" description="Gamma tubulin complex component protein N-terminal" evidence="9">
    <location>
        <begin position="231"/>
        <end position="532"/>
    </location>
</feature>
<feature type="region of interest" description="Disordered" evidence="6">
    <location>
        <begin position="785"/>
        <end position="860"/>
    </location>
</feature>
<reference evidence="10 11" key="1">
    <citation type="submission" date="2024-07" db="EMBL/GenBank/DDBJ databases">
        <title>Section-level genome sequencing and comparative genomics of Aspergillus sections Usti and Cavernicolus.</title>
        <authorList>
            <consortium name="Lawrence Berkeley National Laboratory"/>
            <person name="Nybo J.L."/>
            <person name="Vesth T.C."/>
            <person name="Theobald S."/>
            <person name="Frisvad J.C."/>
            <person name="Larsen T.O."/>
            <person name="Kjaerboelling I."/>
            <person name="Rothschild-Mancinelli K."/>
            <person name="Lyhne E.K."/>
            <person name="Kogle M.E."/>
            <person name="Barry K."/>
            <person name="Clum A."/>
            <person name="Na H."/>
            <person name="Ledsgaard L."/>
            <person name="Lin J."/>
            <person name="Lipzen A."/>
            <person name="Kuo A."/>
            <person name="Riley R."/>
            <person name="Mondo S."/>
            <person name="Labutti K."/>
            <person name="Haridas S."/>
            <person name="Pangalinan J."/>
            <person name="Salamov A.A."/>
            <person name="Simmons B.A."/>
            <person name="Magnuson J.K."/>
            <person name="Chen J."/>
            <person name="Drula E."/>
            <person name="Henrissat B."/>
            <person name="Wiebenga A."/>
            <person name="Lubbers R.J."/>
            <person name="Gomes A.C."/>
            <person name="Makela M.R."/>
            <person name="Stajich J."/>
            <person name="Grigoriev I.V."/>
            <person name="Mortensen U.H."/>
            <person name="De Vries R.P."/>
            <person name="Baker S.E."/>
            <person name="Andersen M.R."/>
        </authorList>
    </citation>
    <scope>NUCLEOTIDE SEQUENCE [LARGE SCALE GENOMIC DNA]</scope>
    <source>
        <strain evidence="10 11">CBS 123904</strain>
    </source>
</reference>
<sequence length="918" mass="104588">MMATADNLKLTERLIAAVANVDKDNPRFRILKRRVDDTLKSPLYGRTDQFAVSKQLDGLQEKFRVLSRDDLADALQPRLTELNEHRGSLFPEVLSLLLQLADRPAQLSRIDQIARANTEKDAQQLTWTDLDASGTAYCDEDIWESVDYGVGLSDDDEISSISSDSQPARSFTRTSIAPEDDYVIPEDVFSSGEDEDLIKSIQSVQFWREDNALNVSGGEQPSRVLTEPQLVRETVFMLQGLPTSLFWRLDGQVELDRRYSLSHLSPAALSSLLRSISICGTKIDILRRFTKIAQTATYMQTFHRSIEEHLSNFDQFLSDIQSRFLDQRSHFAVSLLKLSDDVQRESTLLVLLADLISNFESEAMNDNLRCLDLLYDLVCNTQASGDDGNYAVLVRVFLRCFETYARPIRRWMEAGLLESSPPGFFVMENREKPDLRTLWHDWYTLTKQSDSMNIPKFIRPLASRIFITGKSMVFINRLNLVEDIEPPTSTTLSFEDIHPSDSSPICLPFYALLESALTNAVNERHAFTSTMLRKELDERCGLWTSLQALEHIYLCKDMSMIGPIDTKIFELIDRGKGGWNDRFLLTELAQSAFSLTELIDPTRLVVRSTKIASSSNRARSVKLLNSLSFDYILPWPVANIITKNGITAYQRISTFLMQVRRAKYTIVKQRLQYSHIEPDQLNADSRGRTLSYALRHNMLWFLNTFYSHLTDFVISSTTESLRKALSTANDVDAMIAAHRSYMESLEEECLLSSNLNPLYQAILTILDLCIAFADLQASRSHYQNHSTFGLSRTPRKQVAQSPFKPMRTGLTPIPRKTRYEYSYGDEEDSDDDIDDDENDSSDDENAHGDQEKASAPRHGPLDETQYVQRLNDIQNQFNHLIAFMAAGLKGVGRVDGQVSWEMLAEKLEWRKEKQLALS</sequence>
<evidence type="ECO:0000313" key="11">
    <source>
        <dbReference type="Proteomes" id="UP001610446"/>
    </source>
</evidence>
<evidence type="ECO:0000256" key="1">
    <source>
        <dbReference type="ARBA" id="ARBA00010337"/>
    </source>
</evidence>
<evidence type="ECO:0000256" key="2">
    <source>
        <dbReference type="ARBA" id="ARBA00022490"/>
    </source>
</evidence>
<dbReference type="InterPro" id="IPR032797">
    <property type="entry name" value="Mod21_N"/>
</dbReference>
<accession>A0ABR4IYM2</accession>
<dbReference type="InterPro" id="IPR040457">
    <property type="entry name" value="GCP_C"/>
</dbReference>
<evidence type="ECO:0000259" key="7">
    <source>
        <dbReference type="Pfam" id="PF04130"/>
    </source>
</evidence>
<evidence type="ECO:0000259" key="9">
    <source>
        <dbReference type="Pfam" id="PF17681"/>
    </source>
</evidence>
<comment type="caution">
    <text evidence="10">The sequence shown here is derived from an EMBL/GenBank/DDBJ whole genome shotgun (WGS) entry which is preliminary data.</text>
</comment>
<dbReference type="InterPro" id="IPR059169">
    <property type="entry name" value="GCP5_N_ext"/>
</dbReference>
<keyword evidence="3 5" id="KW-0493">Microtubule</keyword>
<keyword evidence="2 5" id="KW-0963">Cytoplasm</keyword>
<evidence type="ECO:0000256" key="3">
    <source>
        <dbReference type="ARBA" id="ARBA00022701"/>
    </source>
</evidence>
<feature type="domain" description="Gamma tubulin complex component C-terminal" evidence="7">
    <location>
        <begin position="600"/>
        <end position="908"/>
    </location>
</feature>
<feature type="domain" description="Gamma-Tubulin ring complex non-core subunit mod21 N-terminal" evidence="8">
    <location>
        <begin position="65"/>
        <end position="155"/>
    </location>
</feature>
<dbReference type="PANTHER" id="PTHR19302:SF33">
    <property type="entry name" value="GAMMA-TUBULIN COMPLEX COMPONENT 5"/>
    <property type="match status" value="1"/>
</dbReference>
<dbReference type="Pfam" id="PF04130">
    <property type="entry name" value="GCP_C_terminal"/>
    <property type="match status" value="1"/>
</dbReference>
<feature type="compositionally biased region" description="Acidic residues" evidence="6">
    <location>
        <begin position="823"/>
        <end position="843"/>
    </location>
</feature>
<dbReference type="Pfam" id="PF14609">
    <property type="entry name" value="GCP5-Mod21_N"/>
    <property type="match status" value="1"/>
</dbReference>
<evidence type="ECO:0000313" key="10">
    <source>
        <dbReference type="EMBL" id="KAL2832751.1"/>
    </source>
</evidence>
<proteinExistence type="inferred from homology"/>
<feature type="compositionally biased region" description="Basic and acidic residues" evidence="6">
    <location>
        <begin position="844"/>
        <end position="854"/>
    </location>
</feature>
<dbReference type="CDD" id="cd22572">
    <property type="entry name" value="GCP5_NTD"/>
    <property type="match status" value="1"/>
</dbReference>
<evidence type="ECO:0000256" key="5">
    <source>
        <dbReference type="RuleBase" id="RU363050"/>
    </source>
</evidence>
<comment type="similarity">
    <text evidence="1 5">Belongs to the TUBGCP family.</text>
</comment>
<organism evidence="10 11">
    <name type="scientific">Aspergillus pseudoustus</name>
    <dbReference type="NCBI Taxonomy" id="1810923"/>
    <lineage>
        <taxon>Eukaryota</taxon>
        <taxon>Fungi</taxon>
        <taxon>Dikarya</taxon>
        <taxon>Ascomycota</taxon>
        <taxon>Pezizomycotina</taxon>
        <taxon>Eurotiomycetes</taxon>
        <taxon>Eurotiomycetidae</taxon>
        <taxon>Eurotiales</taxon>
        <taxon>Aspergillaceae</taxon>
        <taxon>Aspergillus</taxon>
        <taxon>Aspergillus subgen. Nidulantes</taxon>
    </lineage>
</organism>